<dbReference type="PRINTS" id="PR00598">
    <property type="entry name" value="HTHMARR"/>
</dbReference>
<dbReference type="GO" id="GO:0006950">
    <property type="term" value="P:response to stress"/>
    <property type="evidence" value="ECO:0007669"/>
    <property type="project" value="TreeGrafter"/>
</dbReference>
<reference evidence="2 3" key="1">
    <citation type="submission" date="2019-09" db="EMBL/GenBank/DDBJ databases">
        <title>Complete genome sequence of Arachidicoccus sp. B3-10 isolated from apple orchard soil.</title>
        <authorList>
            <person name="Kim H.S."/>
            <person name="Han K.-I."/>
            <person name="Suh M.K."/>
            <person name="Lee K.C."/>
            <person name="Eom M.K."/>
            <person name="Kim J.-S."/>
            <person name="Kang S.W."/>
            <person name="Sin Y."/>
            <person name="Lee J.-S."/>
        </authorList>
    </citation>
    <scope>NUCLEOTIDE SEQUENCE [LARGE SCALE GENOMIC DNA]</scope>
    <source>
        <strain evidence="2 3">B3-10</strain>
    </source>
</reference>
<dbReference type="KEGG" id="arac:E0W69_006360"/>
<keyword evidence="3" id="KW-1185">Reference proteome</keyword>
<dbReference type="Gene3D" id="1.10.10.10">
    <property type="entry name" value="Winged helix-like DNA-binding domain superfamily/Winged helix DNA-binding domain"/>
    <property type="match status" value="1"/>
</dbReference>
<dbReference type="PROSITE" id="PS50995">
    <property type="entry name" value="HTH_MARR_2"/>
    <property type="match status" value="1"/>
</dbReference>
<dbReference type="SMART" id="SM00347">
    <property type="entry name" value="HTH_MARR"/>
    <property type="match status" value="1"/>
</dbReference>
<gene>
    <name evidence="2" type="ORF">E0W69_006360</name>
</gene>
<evidence type="ECO:0000313" key="2">
    <source>
        <dbReference type="EMBL" id="QES90926.1"/>
    </source>
</evidence>
<protein>
    <submittedName>
        <fullName evidence="2">Winged helix DNA-binding protein</fullName>
    </submittedName>
</protein>
<dbReference type="InterPro" id="IPR036388">
    <property type="entry name" value="WH-like_DNA-bd_sf"/>
</dbReference>
<evidence type="ECO:0000259" key="1">
    <source>
        <dbReference type="PROSITE" id="PS50995"/>
    </source>
</evidence>
<dbReference type="InterPro" id="IPR039422">
    <property type="entry name" value="MarR/SlyA-like"/>
</dbReference>
<dbReference type="Proteomes" id="UP000292424">
    <property type="component" value="Chromosome"/>
</dbReference>
<sequence length="218" mass="25423">MNYNLVQNIIELIAQFELSNSKNQYLNNVEGFKQWIVNSYDEKRIINETNWESKAIGRSAESVISTLLTHLGRYAKSYSKAAIIDSEFSTQEEFIYLITLKSFGKMTKMDLIKKNVHEKPAGVLIINRLMENRWIQQENSTIDKRSKLINITEKGLQVLSRQMDKIRKATKIVSGNLTENEKLELIYLLNKLNDFHLDIYNKNIDRQHLLNEALILSK</sequence>
<accession>A0A5P2G535</accession>
<dbReference type="InterPro" id="IPR000835">
    <property type="entry name" value="HTH_MarR-typ"/>
</dbReference>
<evidence type="ECO:0000313" key="3">
    <source>
        <dbReference type="Proteomes" id="UP000292424"/>
    </source>
</evidence>
<dbReference type="AlphaFoldDB" id="A0A5P2G535"/>
<proteinExistence type="predicted"/>
<dbReference type="InterPro" id="IPR036390">
    <property type="entry name" value="WH_DNA-bd_sf"/>
</dbReference>
<name>A0A5P2G535_9BACT</name>
<dbReference type="GO" id="GO:0003700">
    <property type="term" value="F:DNA-binding transcription factor activity"/>
    <property type="evidence" value="ECO:0007669"/>
    <property type="project" value="InterPro"/>
</dbReference>
<dbReference type="EMBL" id="CP044016">
    <property type="protein sequence ID" value="QES90926.1"/>
    <property type="molecule type" value="Genomic_DNA"/>
</dbReference>
<dbReference type="PANTHER" id="PTHR33164:SF43">
    <property type="entry name" value="HTH-TYPE TRANSCRIPTIONAL REPRESSOR YETL"/>
    <property type="match status" value="1"/>
</dbReference>
<feature type="domain" description="HTH marR-type" evidence="1">
    <location>
        <begin position="61"/>
        <end position="194"/>
    </location>
</feature>
<organism evidence="2 3">
    <name type="scientific">Rhizosphaericola mali</name>
    <dbReference type="NCBI Taxonomy" id="2545455"/>
    <lineage>
        <taxon>Bacteria</taxon>
        <taxon>Pseudomonadati</taxon>
        <taxon>Bacteroidota</taxon>
        <taxon>Chitinophagia</taxon>
        <taxon>Chitinophagales</taxon>
        <taxon>Chitinophagaceae</taxon>
        <taxon>Rhizosphaericola</taxon>
    </lineage>
</organism>
<dbReference type="OrthoDB" id="961069at2"/>
<dbReference type="SUPFAM" id="SSF46785">
    <property type="entry name" value="Winged helix' DNA-binding domain"/>
    <property type="match status" value="1"/>
</dbReference>
<dbReference type="GO" id="GO:0003677">
    <property type="term" value="F:DNA binding"/>
    <property type="evidence" value="ECO:0007669"/>
    <property type="project" value="UniProtKB-KW"/>
</dbReference>
<dbReference type="PANTHER" id="PTHR33164">
    <property type="entry name" value="TRANSCRIPTIONAL REGULATOR, MARR FAMILY"/>
    <property type="match status" value="1"/>
</dbReference>
<keyword evidence="2" id="KW-0238">DNA-binding</keyword>